<gene>
    <name evidence="1" type="ORF">BOX17_12995</name>
</gene>
<sequence length="146" mass="16069">MQAKRRRTALTKKEQAALPVLPSEALDIARELATEGVREHTIRRTLGLSPAQWKKLKEDSEEGELSPLALALEEGRADGAGEIVAFMKNKMLAEGSERAAEWLADRVFKINKGDGNGDDAPRVLIQINAALSPEDYGRVINVQHDQ</sequence>
<protein>
    <submittedName>
        <fullName evidence="1">Uncharacterized protein</fullName>
    </submittedName>
</protein>
<dbReference type="Proteomes" id="UP000181985">
    <property type="component" value="Chromosome"/>
</dbReference>
<dbReference type="RefSeq" id="WP_071945263.1">
    <property type="nucleotide sequence ID" value="NZ_CP018139.1"/>
</dbReference>
<dbReference type="EMBL" id="CP018139">
    <property type="protein sequence ID" value="APE31787.1"/>
    <property type="molecule type" value="Genomic_DNA"/>
</dbReference>
<dbReference type="AlphaFoldDB" id="A0A1J0VIC5"/>
<name>A0A1J0VIC5_9GAMM</name>
<dbReference type="KEGG" id="hsi:BOX17_12995"/>
<reference evidence="2" key="1">
    <citation type="submission" date="2016-11" db="EMBL/GenBank/DDBJ databases">
        <title>Halolamina sediminis sp. nov., an extremely halophilic archaeon isolated from solar salt.</title>
        <authorList>
            <person name="Koh H.-W."/>
            <person name="Rani S."/>
            <person name="Park S.-J."/>
        </authorList>
    </citation>
    <scope>NUCLEOTIDE SEQUENCE [LARGE SCALE GENOMIC DNA]</scope>
    <source>
        <strain evidence="2">Hb3</strain>
    </source>
</reference>
<evidence type="ECO:0000313" key="2">
    <source>
        <dbReference type="Proteomes" id="UP000181985"/>
    </source>
</evidence>
<accession>A0A1J0VIC5</accession>
<keyword evidence="2" id="KW-1185">Reference proteome</keyword>
<organism evidence="1 2">
    <name type="scientific">Halomonas aestuarii</name>
    <dbReference type="NCBI Taxonomy" id="1897729"/>
    <lineage>
        <taxon>Bacteria</taxon>
        <taxon>Pseudomonadati</taxon>
        <taxon>Pseudomonadota</taxon>
        <taxon>Gammaproteobacteria</taxon>
        <taxon>Oceanospirillales</taxon>
        <taxon>Halomonadaceae</taxon>
        <taxon>Halomonas</taxon>
    </lineage>
</organism>
<evidence type="ECO:0000313" key="1">
    <source>
        <dbReference type="EMBL" id="APE31787.1"/>
    </source>
</evidence>
<proteinExistence type="predicted"/>
<dbReference type="OrthoDB" id="7059924at2"/>